<dbReference type="EC" id="5.2.1.8" evidence="3"/>
<dbReference type="InterPro" id="IPR050245">
    <property type="entry name" value="PrsA_foldase"/>
</dbReference>
<feature type="chain" id="PRO_5037229832" description="Parvulin-like PPIase" evidence="10">
    <location>
        <begin position="26"/>
        <end position="307"/>
    </location>
</feature>
<protein>
    <recommendedName>
        <fullName evidence="4">Parvulin-like PPIase</fullName>
        <ecNumber evidence="3">5.2.1.8</ecNumber>
    </recommendedName>
    <alternativeName>
        <fullName evidence="6">Peptidyl-prolyl cis-trans isomerase plp</fullName>
    </alternativeName>
    <alternativeName>
        <fullName evidence="7">Rotamase plp</fullName>
    </alternativeName>
</protein>
<dbReference type="Gene3D" id="3.10.50.40">
    <property type="match status" value="1"/>
</dbReference>
<feature type="region of interest" description="Disordered" evidence="9">
    <location>
        <begin position="269"/>
        <end position="307"/>
    </location>
</feature>
<evidence type="ECO:0000256" key="8">
    <source>
        <dbReference type="PROSITE-ProRule" id="PRU00278"/>
    </source>
</evidence>
<dbReference type="GO" id="GO:0003755">
    <property type="term" value="F:peptidyl-prolyl cis-trans isomerase activity"/>
    <property type="evidence" value="ECO:0007669"/>
    <property type="project" value="UniProtKB-KW"/>
</dbReference>
<dbReference type="RefSeq" id="WP_051431738.1">
    <property type="nucleotide sequence ID" value="NZ_NRRE01000020.1"/>
</dbReference>
<dbReference type="Gene3D" id="1.10.8.1040">
    <property type="match status" value="1"/>
</dbReference>
<dbReference type="PANTHER" id="PTHR47245:SF2">
    <property type="entry name" value="PEPTIDYL-PROLYL CIS-TRANS ISOMERASE HP_0175-RELATED"/>
    <property type="match status" value="1"/>
</dbReference>
<name>A0A934QHH7_9PROT</name>
<dbReference type="PANTHER" id="PTHR47245">
    <property type="entry name" value="PEPTIDYLPROLYL ISOMERASE"/>
    <property type="match status" value="1"/>
</dbReference>
<proteinExistence type="inferred from homology"/>
<dbReference type="SUPFAM" id="SSF54534">
    <property type="entry name" value="FKBP-like"/>
    <property type="match status" value="1"/>
</dbReference>
<dbReference type="SUPFAM" id="SSF109998">
    <property type="entry name" value="Triger factor/SurA peptide-binding domain-like"/>
    <property type="match status" value="1"/>
</dbReference>
<evidence type="ECO:0000256" key="5">
    <source>
        <dbReference type="ARBA" id="ARBA00023110"/>
    </source>
</evidence>
<evidence type="ECO:0000256" key="7">
    <source>
        <dbReference type="ARBA" id="ARBA00031484"/>
    </source>
</evidence>
<dbReference type="PROSITE" id="PS01096">
    <property type="entry name" value="PPIC_PPIASE_1"/>
    <property type="match status" value="1"/>
</dbReference>
<reference evidence="12" key="2">
    <citation type="journal article" date="2020" name="Microorganisms">
        <title>Osmotic Adaptation and Compatible Solute Biosynthesis of Phototrophic Bacteria as Revealed from Genome Analyses.</title>
        <authorList>
            <person name="Imhoff J.F."/>
            <person name="Rahn T."/>
            <person name="Kunzel S."/>
            <person name="Keller A."/>
            <person name="Neulinger S.C."/>
        </authorList>
    </citation>
    <scope>NUCLEOTIDE SEQUENCE</scope>
    <source>
        <strain evidence="12">DSM 9154</strain>
    </source>
</reference>
<keyword evidence="8" id="KW-0413">Isomerase</keyword>
<dbReference type="AlphaFoldDB" id="A0A934QHH7"/>
<accession>A0A934QHH7</accession>
<evidence type="ECO:0000259" key="11">
    <source>
        <dbReference type="PROSITE" id="PS50198"/>
    </source>
</evidence>
<feature type="domain" description="PpiC" evidence="11">
    <location>
        <begin position="148"/>
        <end position="238"/>
    </location>
</feature>
<sequence>MSPLRTRLTALACAAALALPGMAAAQDSDNDSAAGDGQDANPVVAIVNGEEIHYDQVVESAKQLPPQYQQQFARIFPALLDRMVDMELLGAAALDSDVEQTEAFQERMADVREQVAREVWLNQKIDAYITEERLQAAYEEYKQNNPPQQQIKASHILVEDKALAEKLIKQLDEGADFAELAAEHSTGPSGKQGGDLGFFGKGEMVEPFSEAAFALDSGEVVDAPVKTQFGWHVIKVTDKRTKDPKSFEEMQDQLRQQVRQQAVQSLLSDLREDAEVETFPERRKQVEDKPELGGGAQGGGAVMPGAQ</sequence>
<evidence type="ECO:0000313" key="13">
    <source>
        <dbReference type="Proteomes" id="UP000778970"/>
    </source>
</evidence>
<comment type="catalytic activity">
    <reaction evidence="1">
        <text>[protein]-peptidylproline (omega=180) = [protein]-peptidylproline (omega=0)</text>
        <dbReference type="Rhea" id="RHEA:16237"/>
        <dbReference type="Rhea" id="RHEA-COMP:10747"/>
        <dbReference type="Rhea" id="RHEA-COMP:10748"/>
        <dbReference type="ChEBI" id="CHEBI:83833"/>
        <dbReference type="ChEBI" id="CHEBI:83834"/>
        <dbReference type="EC" id="5.2.1.8"/>
    </reaction>
</comment>
<evidence type="ECO:0000256" key="4">
    <source>
        <dbReference type="ARBA" id="ARBA00018370"/>
    </source>
</evidence>
<dbReference type="InterPro" id="IPR023058">
    <property type="entry name" value="PPIase_PpiC_CS"/>
</dbReference>
<feature type="compositionally biased region" description="Basic and acidic residues" evidence="9">
    <location>
        <begin position="269"/>
        <end position="291"/>
    </location>
</feature>
<keyword evidence="5 8" id="KW-0697">Rotamase</keyword>
<evidence type="ECO:0000256" key="10">
    <source>
        <dbReference type="SAM" id="SignalP"/>
    </source>
</evidence>
<dbReference type="InterPro" id="IPR046357">
    <property type="entry name" value="PPIase_dom_sf"/>
</dbReference>
<dbReference type="PROSITE" id="PS50198">
    <property type="entry name" value="PPIC_PPIASE_2"/>
    <property type="match status" value="1"/>
</dbReference>
<evidence type="ECO:0000256" key="3">
    <source>
        <dbReference type="ARBA" id="ARBA00013194"/>
    </source>
</evidence>
<dbReference type="InterPro" id="IPR000297">
    <property type="entry name" value="PPIase_PpiC"/>
</dbReference>
<evidence type="ECO:0000256" key="9">
    <source>
        <dbReference type="SAM" id="MobiDB-lite"/>
    </source>
</evidence>
<feature type="signal peptide" evidence="10">
    <location>
        <begin position="1"/>
        <end position="25"/>
    </location>
</feature>
<evidence type="ECO:0000256" key="1">
    <source>
        <dbReference type="ARBA" id="ARBA00000971"/>
    </source>
</evidence>
<dbReference type="InterPro" id="IPR027304">
    <property type="entry name" value="Trigger_fact/SurA_dom_sf"/>
</dbReference>
<comment type="caution">
    <text evidence="12">The sequence shown here is derived from an EMBL/GenBank/DDBJ whole genome shotgun (WGS) entry which is preliminary data.</text>
</comment>
<dbReference type="Proteomes" id="UP000778970">
    <property type="component" value="Unassembled WGS sequence"/>
</dbReference>
<feature type="compositionally biased region" description="Gly residues" evidence="9">
    <location>
        <begin position="292"/>
        <end position="307"/>
    </location>
</feature>
<evidence type="ECO:0000313" key="12">
    <source>
        <dbReference type="EMBL" id="MBK1697118.1"/>
    </source>
</evidence>
<dbReference type="Pfam" id="PF13616">
    <property type="entry name" value="Rotamase_3"/>
    <property type="match status" value="1"/>
</dbReference>
<evidence type="ECO:0000256" key="2">
    <source>
        <dbReference type="ARBA" id="ARBA00007656"/>
    </source>
</evidence>
<dbReference type="EMBL" id="NRRE01000020">
    <property type="protein sequence ID" value="MBK1697118.1"/>
    <property type="molecule type" value="Genomic_DNA"/>
</dbReference>
<organism evidence="12 13">
    <name type="scientific">Rhodovibrio salinarum</name>
    <dbReference type="NCBI Taxonomy" id="1087"/>
    <lineage>
        <taxon>Bacteria</taxon>
        <taxon>Pseudomonadati</taxon>
        <taxon>Pseudomonadota</taxon>
        <taxon>Alphaproteobacteria</taxon>
        <taxon>Rhodospirillales</taxon>
        <taxon>Rhodovibrionaceae</taxon>
        <taxon>Rhodovibrio</taxon>
    </lineage>
</organism>
<evidence type="ECO:0000256" key="6">
    <source>
        <dbReference type="ARBA" id="ARBA00030642"/>
    </source>
</evidence>
<reference evidence="12" key="1">
    <citation type="submission" date="2017-08" db="EMBL/GenBank/DDBJ databases">
        <authorList>
            <person name="Imhoff J.F."/>
            <person name="Rahn T."/>
            <person name="Kuenzel S."/>
            <person name="Neulinger S.C."/>
        </authorList>
    </citation>
    <scope>NUCLEOTIDE SEQUENCE</scope>
    <source>
        <strain evidence="12">DSM 9154</strain>
    </source>
</reference>
<keyword evidence="10" id="KW-0732">Signal</keyword>
<keyword evidence="13" id="KW-1185">Reference proteome</keyword>
<comment type="similarity">
    <text evidence="2">Belongs to the PpiC/parvulin rotamase family.</text>
</comment>
<gene>
    <name evidence="12" type="ORF">CKO21_07640</name>
</gene>